<comment type="caution">
    <text evidence="2">The sequence shown here is derived from an EMBL/GenBank/DDBJ whole genome shotgun (WGS) entry which is preliminary data.</text>
</comment>
<evidence type="ECO:0000313" key="3">
    <source>
        <dbReference type="Proteomes" id="UP000323876"/>
    </source>
</evidence>
<feature type="region of interest" description="Disordered" evidence="1">
    <location>
        <begin position="16"/>
        <end position="51"/>
    </location>
</feature>
<accession>A0A5N0EG34</accession>
<organism evidence="2 3">
    <name type="scientific">Nocardia colli</name>
    <dbReference type="NCBI Taxonomy" id="2545717"/>
    <lineage>
        <taxon>Bacteria</taxon>
        <taxon>Bacillati</taxon>
        <taxon>Actinomycetota</taxon>
        <taxon>Actinomycetes</taxon>
        <taxon>Mycobacteriales</taxon>
        <taxon>Nocardiaceae</taxon>
        <taxon>Nocardia</taxon>
    </lineage>
</organism>
<dbReference type="Proteomes" id="UP000323876">
    <property type="component" value="Unassembled WGS sequence"/>
</dbReference>
<protein>
    <submittedName>
        <fullName evidence="2">Uncharacterized protein</fullName>
    </submittedName>
</protein>
<evidence type="ECO:0000313" key="2">
    <source>
        <dbReference type="EMBL" id="KAA8886371.1"/>
    </source>
</evidence>
<reference evidence="2 3" key="1">
    <citation type="submission" date="2019-09" db="EMBL/GenBank/DDBJ databases">
        <authorList>
            <person name="Wang X."/>
        </authorList>
    </citation>
    <scope>NUCLEOTIDE SEQUENCE [LARGE SCALE GENOMIC DNA]</scope>
    <source>
        <strain evidence="2 3">CICC 11023</strain>
    </source>
</reference>
<keyword evidence="3" id="KW-1185">Reference proteome</keyword>
<dbReference type="AlphaFoldDB" id="A0A5N0EG34"/>
<gene>
    <name evidence="2" type="ORF">F3087_24350</name>
</gene>
<dbReference type="EMBL" id="VXLC01000013">
    <property type="protein sequence ID" value="KAA8886371.1"/>
    <property type="molecule type" value="Genomic_DNA"/>
</dbReference>
<dbReference type="RefSeq" id="WP_150404352.1">
    <property type="nucleotide sequence ID" value="NZ_VXLC01000013.1"/>
</dbReference>
<feature type="compositionally biased region" description="Low complexity" evidence="1">
    <location>
        <begin position="31"/>
        <end position="44"/>
    </location>
</feature>
<sequence length="72" mass="8113">MSTHEHWYLTYERDVLGAPGKPWPTKRRSTSQPESPAAQEPPQVAEKDHRGSLLNTLRAACRAVTQIAHSTY</sequence>
<name>A0A5N0EG34_9NOCA</name>
<evidence type="ECO:0000256" key="1">
    <source>
        <dbReference type="SAM" id="MobiDB-lite"/>
    </source>
</evidence>
<proteinExistence type="predicted"/>